<evidence type="ECO:0000256" key="2">
    <source>
        <dbReference type="ARBA" id="ARBA00022692"/>
    </source>
</evidence>
<feature type="transmembrane region" description="Helical" evidence="6">
    <location>
        <begin position="186"/>
        <end position="207"/>
    </location>
</feature>
<dbReference type="GO" id="GO:0016020">
    <property type="term" value="C:membrane"/>
    <property type="evidence" value="ECO:0007669"/>
    <property type="project" value="UniProtKB-SubCell"/>
</dbReference>
<protein>
    <submittedName>
        <fullName evidence="7">Uncharacterized protein</fullName>
    </submittedName>
</protein>
<feature type="region of interest" description="Disordered" evidence="5">
    <location>
        <begin position="237"/>
        <end position="300"/>
    </location>
</feature>
<dbReference type="SUPFAM" id="SSF48652">
    <property type="entry name" value="Tetraspanin"/>
    <property type="match status" value="1"/>
</dbReference>
<dbReference type="InterPro" id="IPR018499">
    <property type="entry name" value="Tetraspanin/Peripherin"/>
</dbReference>
<reference evidence="7 8" key="1">
    <citation type="journal article" date="2016" name="Sci. Rep.">
        <title>Draft genome sequencing and secretome analysis of fungal phytopathogen Ascochyta rabiei provides insight into the necrotrophic effector repertoire.</title>
        <authorList>
            <person name="Verma S."/>
            <person name="Gazara R.K."/>
            <person name="Nizam S."/>
            <person name="Parween S."/>
            <person name="Chattopadhyay D."/>
            <person name="Verma P.K."/>
        </authorList>
    </citation>
    <scope>NUCLEOTIDE SEQUENCE [LARGE SCALE GENOMIC DNA]</scope>
    <source>
        <strain evidence="7 8">ArDII</strain>
    </source>
</reference>
<evidence type="ECO:0000313" key="7">
    <source>
        <dbReference type="EMBL" id="KZM18826.1"/>
    </source>
</evidence>
<keyword evidence="2 6" id="KW-0812">Transmembrane</keyword>
<name>A0A162W6A0_DIDRA</name>
<organism evidence="7 8">
    <name type="scientific">Didymella rabiei</name>
    <name type="common">Chickpea ascochyta blight fungus</name>
    <name type="synonym">Mycosphaerella rabiei</name>
    <dbReference type="NCBI Taxonomy" id="5454"/>
    <lineage>
        <taxon>Eukaryota</taxon>
        <taxon>Fungi</taxon>
        <taxon>Dikarya</taxon>
        <taxon>Ascomycota</taxon>
        <taxon>Pezizomycotina</taxon>
        <taxon>Dothideomycetes</taxon>
        <taxon>Pleosporomycetidae</taxon>
        <taxon>Pleosporales</taxon>
        <taxon>Pleosporineae</taxon>
        <taxon>Didymellaceae</taxon>
        <taxon>Ascochyta</taxon>
    </lineage>
</organism>
<dbReference type="AlphaFoldDB" id="A0A162W6A0"/>
<evidence type="ECO:0000313" key="8">
    <source>
        <dbReference type="Proteomes" id="UP000076837"/>
    </source>
</evidence>
<dbReference type="OrthoDB" id="71600at2759"/>
<feature type="transmembrane region" description="Helical" evidence="6">
    <location>
        <begin position="9"/>
        <end position="30"/>
    </location>
</feature>
<dbReference type="EMBL" id="JYNV01000322">
    <property type="protein sequence ID" value="KZM18826.1"/>
    <property type="molecule type" value="Genomic_DNA"/>
</dbReference>
<keyword evidence="3 6" id="KW-1133">Transmembrane helix</keyword>
<proteinExistence type="predicted"/>
<evidence type="ECO:0000256" key="3">
    <source>
        <dbReference type="ARBA" id="ARBA00022989"/>
    </source>
</evidence>
<comment type="caution">
    <text evidence="7">The sequence shown here is derived from an EMBL/GenBank/DDBJ whole genome shotgun (WGS) entry which is preliminary data.</text>
</comment>
<dbReference type="Pfam" id="PF00335">
    <property type="entry name" value="Tetraspanin"/>
    <property type="match status" value="1"/>
</dbReference>
<dbReference type="STRING" id="5454.A0A162W6A0"/>
<sequence>MARYTRKQIVTFISIVYLVFATAMAGYASSRANRLSVPISDTLTGFTTALPVISGLLLECGYDLTRRKERRAHMERGEIQRPPFVIVANFFIFIYSTVVITLLGTHAAPPSELDCGLRRQWQTLFRHKDSSAIRTIQDQYNCCGFANSKDMAWPFPDKSHKPDSCQESFGRTNGCMGSWKAEEQHIAGLLMGVVGLVAVWAFAIIAIPTQRETWLHKIAPERVSEFIAAEEHGSTGERRRINYLPDTNRYSDRFQEDDDETTPLSPENRRALETGNAQVGTGLPGNVAMDAPATEEWARA</sequence>
<feature type="transmembrane region" description="Helical" evidence="6">
    <location>
        <begin position="42"/>
        <end position="62"/>
    </location>
</feature>
<dbReference type="InterPro" id="IPR008952">
    <property type="entry name" value="Tetraspanin_EC2_sf"/>
</dbReference>
<evidence type="ECO:0000256" key="4">
    <source>
        <dbReference type="ARBA" id="ARBA00023136"/>
    </source>
</evidence>
<evidence type="ECO:0000256" key="1">
    <source>
        <dbReference type="ARBA" id="ARBA00004141"/>
    </source>
</evidence>
<dbReference type="Proteomes" id="UP000076837">
    <property type="component" value="Unassembled WGS sequence"/>
</dbReference>
<comment type="subcellular location">
    <subcellularLocation>
        <location evidence="1">Membrane</location>
        <topology evidence="1">Multi-pass membrane protein</topology>
    </subcellularLocation>
</comment>
<feature type="transmembrane region" description="Helical" evidence="6">
    <location>
        <begin position="83"/>
        <end position="103"/>
    </location>
</feature>
<keyword evidence="8" id="KW-1185">Reference proteome</keyword>
<keyword evidence="4 6" id="KW-0472">Membrane</keyword>
<accession>A0A162W6A0</accession>
<evidence type="ECO:0000256" key="6">
    <source>
        <dbReference type="SAM" id="Phobius"/>
    </source>
</evidence>
<evidence type="ECO:0000256" key="5">
    <source>
        <dbReference type="SAM" id="MobiDB-lite"/>
    </source>
</evidence>
<gene>
    <name evidence="7" type="ORF">ST47_g10043</name>
</gene>